<accession>X1DZ15</accession>
<evidence type="ECO:0000313" key="2">
    <source>
        <dbReference type="EMBL" id="GAH01638.1"/>
    </source>
</evidence>
<dbReference type="EMBL" id="BART01026832">
    <property type="protein sequence ID" value="GAH01638.1"/>
    <property type="molecule type" value="Genomic_DNA"/>
</dbReference>
<name>X1DZ15_9ZZZZ</name>
<protein>
    <submittedName>
        <fullName evidence="2">Uncharacterized protein</fullName>
    </submittedName>
</protein>
<sequence>MPKIILAIIIKELNAMIKMPTINQYLDALEKCLGSINMGEIQIREPPIKKRGETLNGTTPSSMNSGALKTAPSNINQYPNKIMADIALNS</sequence>
<gene>
    <name evidence="2" type="ORF">S01H4_47735</name>
</gene>
<proteinExistence type="predicted"/>
<feature type="region of interest" description="Disordered" evidence="1">
    <location>
        <begin position="47"/>
        <end position="72"/>
    </location>
</feature>
<evidence type="ECO:0000256" key="1">
    <source>
        <dbReference type="SAM" id="MobiDB-lite"/>
    </source>
</evidence>
<organism evidence="2">
    <name type="scientific">marine sediment metagenome</name>
    <dbReference type="NCBI Taxonomy" id="412755"/>
    <lineage>
        <taxon>unclassified sequences</taxon>
        <taxon>metagenomes</taxon>
        <taxon>ecological metagenomes</taxon>
    </lineage>
</organism>
<reference evidence="2" key="1">
    <citation type="journal article" date="2014" name="Front. Microbiol.">
        <title>High frequency of phylogenetically diverse reductive dehalogenase-homologous genes in deep subseafloor sedimentary metagenomes.</title>
        <authorList>
            <person name="Kawai M."/>
            <person name="Futagami T."/>
            <person name="Toyoda A."/>
            <person name="Takaki Y."/>
            <person name="Nishi S."/>
            <person name="Hori S."/>
            <person name="Arai W."/>
            <person name="Tsubouchi T."/>
            <person name="Morono Y."/>
            <person name="Uchiyama I."/>
            <person name="Ito T."/>
            <person name="Fujiyama A."/>
            <person name="Inagaki F."/>
            <person name="Takami H."/>
        </authorList>
    </citation>
    <scope>NUCLEOTIDE SEQUENCE</scope>
    <source>
        <strain evidence="2">Expedition CK06-06</strain>
    </source>
</reference>
<comment type="caution">
    <text evidence="2">The sequence shown here is derived from an EMBL/GenBank/DDBJ whole genome shotgun (WGS) entry which is preliminary data.</text>
</comment>
<dbReference type="AlphaFoldDB" id="X1DZ15"/>
<feature type="compositionally biased region" description="Polar residues" evidence="1">
    <location>
        <begin position="55"/>
        <end position="72"/>
    </location>
</feature>